<keyword evidence="3" id="KW-1133">Transmembrane helix</keyword>
<evidence type="ECO:0000256" key="3">
    <source>
        <dbReference type="SAM" id="Phobius"/>
    </source>
</evidence>
<evidence type="ECO:0000256" key="1">
    <source>
        <dbReference type="ARBA" id="ARBA00022741"/>
    </source>
</evidence>
<name>A0ABX8SM05_9ACTN</name>
<feature type="transmembrane region" description="Helical" evidence="3">
    <location>
        <begin position="12"/>
        <end position="33"/>
    </location>
</feature>
<dbReference type="RefSeq" id="WP_219083313.1">
    <property type="nucleotide sequence ID" value="NZ_CP079216.1"/>
</dbReference>
<proteinExistence type="predicted"/>
<dbReference type="Pfam" id="PF13472">
    <property type="entry name" value="Lipase_GDSL_2"/>
    <property type="match status" value="1"/>
</dbReference>
<dbReference type="EMBL" id="CP079216">
    <property type="protein sequence ID" value="QXT63420.1"/>
    <property type="molecule type" value="Genomic_DNA"/>
</dbReference>
<dbReference type="PANTHER" id="PTHR32309:SF13">
    <property type="entry name" value="FERRIC ENTEROBACTIN TRANSPORT PROTEIN FEPE"/>
    <property type="match status" value="1"/>
</dbReference>
<dbReference type="GO" id="GO:0004715">
    <property type="term" value="F:non-membrane spanning protein tyrosine kinase activity"/>
    <property type="evidence" value="ECO:0007669"/>
    <property type="project" value="UniProtKB-EC"/>
</dbReference>
<dbReference type="InterPro" id="IPR050445">
    <property type="entry name" value="Bact_polysacc_biosynth/exp"/>
</dbReference>
<dbReference type="EC" id="2.7.10.2" evidence="5"/>
<evidence type="ECO:0000256" key="2">
    <source>
        <dbReference type="ARBA" id="ARBA00022840"/>
    </source>
</evidence>
<dbReference type="InterPro" id="IPR033756">
    <property type="entry name" value="YlxH/NBP35"/>
</dbReference>
<evidence type="ECO:0000313" key="5">
    <source>
        <dbReference type="EMBL" id="QXT63420.1"/>
    </source>
</evidence>
<keyword evidence="2" id="KW-0067">ATP-binding</keyword>
<keyword evidence="6" id="KW-1185">Reference proteome</keyword>
<dbReference type="CDD" id="cd00229">
    <property type="entry name" value="SGNH_hydrolase"/>
    <property type="match status" value="1"/>
</dbReference>
<reference evidence="5 6" key="1">
    <citation type="submission" date="2021-07" db="EMBL/GenBank/DDBJ databases">
        <title>complete genome sequencing of Tessaracoccus sp.J1M15.</title>
        <authorList>
            <person name="Bae J.-W."/>
            <person name="Kim D.-y."/>
        </authorList>
    </citation>
    <scope>NUCLEOTIDE SEQUENCE [LARGE SCALE GENOMIC DNA]</scope>
    <source>
        <strain evidence="5 6">J1M15</strain>
    </source>
</reference>
<feature type="domain" description="SGNH hydrolase-type esterase" evidence="4">
    <location>
        <begin position="519"/>
        <end position="682"/>
    </location>
</feature>
<feature type="transmembrane region" description="Helical" evidence="3">
    <location>
        <begin position="174"/>
        <end position="195"/>
    </location>
</feature>
<feature type="transmembrane region" description="Helical" evidence="3">
    <location>
        <begin position="471"/>
        <end position="491"/>
    </location>
</feature>
<keyword evidence="3" id="KW-0812">Transmembrane</keyword>
<dbReference type="InterPro" id="IPR013830">
    <property type="entry name" value="SGNH_hydro"/>
</dbReference>
<keyword evidence="1" id="KW-0547">Nucleotide-binding</keyword>
<sequence>MTVGDAIRLLRAHWLFIVLATLLGAAAGIGLAATRTPEFTASADVVITVTSGQTTGELAQGSTFSQQQARNFAAIATREIVLAPVIEELDLDTTVEGLRRSVSASVPLNTSLVTIEATDPEPAVAAAIANSTASHLAETVAGLSPKVDDVSGSPVKAQLIESATVPRSPSSPNIGLFAIFGALAGLLVGLAYQVIAELSFARVRTADELTDTLGLTPLGTISRDRAAETSPVAVASAPLSVRSEQVRQIRTALKFLPGSDHRALVFSSAISGEGKSTTAMNLAAAFAAEGVSTCLVEADLRRPVLVDALDLTGGAGLTDVIVGDCELDDAIQPWGPDSLQVLIAGTVPPNPSELLGSERGREVLDQIHRRFDVVVIDSPPLNAVTDAKVLGRQFGGIVLVVGAHRARTADLRRALTALEIADVPLKGSILNLVRDNPTPNAYAYSHNLATHGAPQRASVWDNQRLRTVGKVALAAAVALCVAVAGMLLSSWTGNASHASASQASSPAVSLGDPKPVAVFVGDSLVQGIGGDGTTWPSLVSAELGWDEVNLGRAATGYVTSADASACGHDTCPTFVEMADGVIAVEPDVVLVSGGAYDGDKDVAAASLSLFERLRSELSAARIVVLSPMPVGNTTPDTLSKTASAVAHSADQAGVDYLDVGFPLAHHEDLFTRDGKAPNADGYGVLADTITEAITS</sequence>
<organism evidence="5 6">
    <name type="scientific">Tessaracoccus palaemonis</name>
    <dbReference type="NCBI Taxonomy" id="2829499"/>
    <lineage>
        <taxon>Bacteria</taxon>
        <taxon>Bacillati</taxon>
        <taxon>Actinomycetota</taxon>
        <taxon>Actinomycetes</taxon>
        <taxon>Propionibacteriales</taxon>
        <taxon>Propionibacteriaceae</taxon>
        <taxon>Tessaracoccus</taxon>
    </lineage>
</organism>
<dbReference type="NCBIfam" id="TIGR01007">
    <property type="entry name" value="eps_fam"/>
    <property type="match status" value="1"/>
</dbReference>
<dbReference type="InterPro" id="IPR005702">
    <property type="entry name" value="Wzc-like_C"/>
</dbReference>
<evidence type="ECO:0000313" key="6">
    <source>
        <dbReference type="Proteomes" id="UP000824504"/>
    </source>
</evidence>
<dbReference type="Pfam" id="PF10609">
    <property type="entry name" value="ParA"/>
    <property type="match status" value="1"/>
</dbReference>
<dbReference type="CDD" id="cd05387">
    <property type="entry name" value="BY-kinase"/>
    <property type="match status" value="1"/>
</dbReference>
<dbReference type="Proteomes" id="UP000824504">
    <property type="component" value="Chromosome"/>
</dbReference>
<keyword evidence="3" id="KW-0472">Membrane</keyword>
<protein>
    <submittedName>
        <fullName evidence="5">Polysaccharide biosynthesis tyrosine autokinase</fullName>
        <ecNumber evidence="5">2.7.10.2</ecNumber>
    </submittedName>
</protein>
<gene>
    <name evidence="5" type="ORF">KDB89_02755</name>
</gene>
<dbReference type="PANTHER" id="PTHR32309">
    <property type="entry name" value="TYROSINE-PROTEIN KINASE"/>
    <property type="match status" value="1"/>
</dbReference>
<evidence type="ECO:0000259" key="4">
    <source>
        <dbReference type="Pfam" id="PF13472"/>
    </source>
</evidence>
<accession>A0ABX8SM05</accession>
<keyword evidence="5" id="KW-0808">Transferase</keyword>